<evidence type="ECO:0000313" key="4">
    <source>
        <dbReference type="Proteomes" id="UP000218272"/>
    </source>
</evidence>
<dbReference type="InterPro" id="IPR051807">
    <property type="entry name" value="Sec-metab_biosynth-assoc"/>
</dbReference>
<evidence type="ECO:0000259" key="2">
    <source>
        <dbReference type="Pfam" id="PF03795"/>
    </source>
</evidence>
<dbReference type="AlphaFoldDB" id="A0A1E1F901"/>
<dbReference type="InterPro" id="IPR011008">
    <property type="entry name" value="Dimeric_a/b-barrel"/>
</dbReference>
<dbReference type="Gene3D" id="3.30.70.1060">
    <property type="entry name" value="Dimeric alpha+beta barrel"/>
    <property type="match status" value="1"/>
</dbReference>
<evidence type="ECO:0000313" key="3">
    <source>
        <dbReference type="EMBL" id="BAV66992.1"/>
    </source>
</evidence>
<geneLocation type="plasmid" evidence="4">
    <name>psclo_6 dna</name>
</geneLocation>
<proteinExistence type="inferred from homology"/>
<dbReference type="RefSeq" id="WP_066522351.1">
    <property type="nucleotide sequence ID" value="NZ_AP017660.1"/>
</dbReference>
<dbReference type="PANTHER" id="PTHR33606:SF3">
    <property type="entry name" value="PROTEIN YCII"/>
    <property type="match status" value="1"/>
</dbReference>
<comment type="similarity">
    <text evidence="1">Belongs to the YciI family.</text>
</comment>
<dbReference type="GeneID" id="39501626"/>
<sequence>MGTFVFEALDRPGMEARRLQARDLHRAYIRNTPTGMRCVLGGPLRERADGPMHGTLLVFEADNADDVRTFMANDPYQLADLFEMVTVWEWSLGLGHIVVG</sequence>
<keyword evidence="3" id="KW-0614">Plasmid</keyword>
<dbReference type="KEGG" id="sclo:SCLO_6000430"/>
<evidence type="ECO:0000256" key="1">
    <source>
        <dbReference type="ARBA" id="ARBA00007689"/>
    </source>
</evidence>
<feature type="domain" description="YCII-related" evidence="2">
    <location>
        <begin position="4"/>
        <end position="91"/>
    </location>
</feature>
<dbReference type="EMBL" id="AP017660">
    <property type="protein sequence ID" value="BAV66992.1"/>
    <property type="molecule type" value="Genomic_DNA"/>
</dbReference>
<dbReference type="PANTHER" id="PTHR33606">
    <property type="entry name" value="PROTEIN YCII"/>
    <property type="match status" value="1"/>
</dbReference>
<reference evidence="3 4" key="1">
    <citation type="submission" date="2016-10" db="EMBL/GenBank/DDBJ databases">
        <title>Complete Genome Sequence of the Nonylphenol-Degrading Bacterium Sphingobium cloacae JCM 10874T.</title>
        <authorList>
            <person name="Ootsuka M."/>
            <person name="Nishizawa T."/>
            <person name="Ohta H."/>
        </authorList>
    </citation>
    <scope>NUCLEOTIDE SEQUENCE [LARGE SCALE GENOMIC DNA]</scope>
    <source>
        <strain evidence="3 4">JCM 10874</strain>
        <plasmid evidence="4">psclo_6 dna</plasmid>
    </source>
</reference>
<keyword evidence="4" id="KW-1185">Reference proteome</keyword>
<accession>A0A1E1F901</accession>
<dbReference type="Pfam" id="PF03795">
    <property type="entry name" value="YCII"/>
    <property type="match status" value="1"/>
</dbReference>
<dbReference type="SUPFAM" id="SSF54909">
    <property type="entry name" value="Dimeric alpha+beta barrel"/>
    <property type="match status" value="1"/>
</dbReference>
<gene>
    <name evidence="3" type="ORF">SCLO_6000430</name>
</gene>
<name>A0A1E1F901_9SPHN</name>
<dbReference type="Proteomes" id="UP000218272">
    <property type="component" value="Plasmid pSCLO_6"/>
</dbReference>
<organism evidence="3 4">
    <name type="scientific">Sphingobium cloacae</name>
    <dbReference type="NCBI Taxonomy" id="120107"/>
    <lineage>
        <taxon>Bacteria</taxon>
        <taxon>Pseudomonadati</taxon>
        <taxon>Pseudomonadota</taxon>
        <taxon>Alphaproteobacteria</taxon>
        <taxon>Sphingomonadales</taxon>
        <taxon>Sphingomonadaceae</taxon>
        <taxon>Sphingobium</taxon>
    </lineage>
</organism>
<dbReference type="OrthoDB" id="2293521at2"/>
<protein>
    <recommendedName>
        <fullName evidence="2">YCII-related domain-containing protein</fullName>
    </recommendedName>
</protein>
<dbReference type="InterPro" id="IPR005545">
    <property type="entry name" value="YCII"/>
</dbReference>